<evidence type="ECO:0000256" key="2">
    <source>
        <dbReference type="ARBA" id="ARBA00009260"/>
    </source>
</evidence>
<dbReference type="Pfam" id="PF05840">
    <property type="entry name" value="Phage_GPA"/>
    <property type="match status" value="1"/>
</dbReference>
<dbReference type="AlphaFoldDB" id="A0A6S6SSP4"/>
<evidence type="ECO:0000256" key="1">
    <source>
        <dbReference type="ARBA" id="ARBA00003293"/>
    </source>
</evidence>
<dbReference type="GO" id="GO:0006260">
    <property type="term" value="P:DNA replication"/>
    <property type="evidence" value="ECO:0007669"/>
    <property type="project" value="UniProtKB-KW"/>
</dbReference>
<proteinExistence type="inferred from homology"/>
<reference evidence="8" key="1">
    <citation type="submission" date="2020-01" db="EMBL/GenBank/DDBJ databases">
        <authorList>
            <person name="Meier V. D."/>
            <person name="Meier V D."/>
        </authorList>
    </citation>
    <scope>NUCLEOTIDE SEQUENCE</scope>
    <source>
        <strain evidence="8">HLG_WM_MAG_12</strain>
    </source>
</reference>
<feature type="domain" description="Replication gene A protein-like" evidence="7">
    <location>
        <begin position="56"/>
        <end position="238"/>
    </location>
</feature>
<protein>
    <recommendedName>
        <fullName evidence="7">Replication gene A protein-like domain-containing protein</fullName>
    </recommendedName>
</protein>
<dbReference type="EMBL" id="CACVAW010000022">
    <property type="protein sequence ID" value="CAA6806027.1"/>
    <property type="molecule type" value="Genomic_DNA"/>
</dbReference>
<dbReference type="SUPFAM" id="SSF55464">
    <property type="entry name" value="Origin of replication-binding domain, RBD-like"/>
    <property type="match status" value="1"/>
</dbReference>
<keyword evidence="4" id="KW-0540">Nuclease</keyword>
<name>A0A6S6SSP4_9BACT</name>
<keyword evidence="5" id="KW-0255">Endonuclease</keyword>
<organism evidence="8">
    <name type="scientific">uncultured Campylobacterales bacterium</name>
    <dbReference type="NCBI Taxonomy" id="352960"/>
    <lineage>
        <taxon>Bacteria</taxon>
        <taxon>Pseudomonadati</taxon>
        <taxon>Campylobacterota</taxon>
        <taxon>Epsilonproteobacteria</taxon>
        <taxon>Campylobacterales</taxon>
        <taxon>environmental samples</taxon>
    </lineage>
</organism>
<evidence type="ECO:0000256" key="6">
    <source>
        <dbReference type="ARBA" id="ARBA00022801"/>
    </source>
</evidence>
<comment type="similarity">
    <text evidence="2">Belongs to the phage GPA family.</text>
</comment>
<gene>
    <name evidence="8" type="ORF">HELGO_WM13536</name>
</gene>
<comment type="function">
    <text evidence="1">Possible endonuclease which induces a single-strand cut and initiates DNA replication.</text>
</comment>
<sequence length="343" mass="40810">MKYTKNLINNTKSIKRDEKNNENCEASRNSFFSHSLTTYKKVVDINYYGLTLYDYNEVKIKHQNQKDFLNKNFIYDKMTRNKIPLSDITISANHNPNRYHAQIQNRINTLVQTAEDKKLKPLFITLTLPSEFHKMKYNKTTNKLIPNPKYNGTTPKEAIKILTKMYSKLRQDRSLKELNKNQRIYYRVNEPHKDGTPHTHVLLYIPENRINRTITAFKRLFNTKTNKIEHNIQSAKSYIMKYINKTLPLSKQEDLSVQDKYLNAWYSKNRIIRFNSSQTLAPLNLYKLLYSKFSLNALTKIVKNNSLKIFVSIKNPNKIMEVFHLDELIYIRNENFELRQKIL</sequence>
<dbReference type="InterPro" id="IPR008766">
    <property type="entry name" value="Replication_gene_A-like"/>
</dbReference>
<evidence type="ECO:0000256" key="3">
    <source>
        <dbReference type="ARBA" id="ARBA00022705"/>
    </source>
</evidence>
<dbReference type="Gene3D" id="3.40.1310.20">
    <property type="match status" value="1"/>
</dbReference>
<evidence type="ECO:0000313" key="8">
    <source>
        <dbReference type="EMBL" id="CAA6806027.1"/>
    </source>
</evidence>
<keyword evidence="3" id="KW-0235">DNA replication</keyword>
<evidence type="ECO:0000256" key="4">
    <source>
        <dbReference type="ARBA" id="ARBA00022722"/>
    </source>
</evidence>
<dbReference type="GO" id="GO:0004519">
    <property type="term" value="F:endonuclease activity"/>
    <property type="evidence" value="ECO:0007669"/>
    <property type="project" value="UniProtKB-KW"/>
</dbReference>
<keyword evidence="6" id="KW-0378">Hydrolase</keyword>
<accession>A0A6S6SSP4</accession>
<evidence type="ECO:0000256" key="5">
    <source>
        <dbReference type="ARBA" id="ARBA00022759"/>
    </source>
</evidence>
<dbReference type="GO" id="GO:0016787">
    <property type="term" value="F:hydrolase activity"/>
    <property type="evidence" value="ECO:0007669"/>
    <property type="project" value="UniProtKB-KW"/>
</dbReference>
<evidence type="ECO:0000259" key="7">
    <source>
        <dbReference type="Pfam" id="PF05840"/>
    </source>
</evidence>